<protein>
    <recommendedName>
        <fullName evidence="3">DUF3310 domain-containing protein</fullName>
    </recommendedName>
</protein>
<dbReference type="RefSeq" id="WP_230988684.1">
    <property type="nucleotide sequence ID" value="NZ_BJMM01000012.1"/>
</dbReference>
<evidence type="ECO:0008006" key="3">
    <source>
        <dbReference type="Google" id="ProtNLM"/>
    </source>
</evidence>
<comment type="caution">
    <text evidence="1">The sequence shown here is derived from an EMBL/GenBank/DDBJ whole genome shotgun (WGS) entry which is preliminary data.</text>
</comment>
<organism evidence="1 2">
    <name type="scientific">Streptomyces cacaoi</name>
    <dbReference type="NCBI Taxonomy" id="1898"/>
    <lineage>
        <taxon>Bacteria</taxon>
        <taxon>Bacillati</taxon>
        <taxon>Actinomycetota</taxon>
        <taxon>Actinomycetes</taxon>
        <taxon>Kitasatosporales</taxon>
        <taxon>Streptomycetaceae</taxon>
        <taxon>Streptomyces</taxon>
    </lineage>
</organism>
<dbReference type="EMBL" id="BJMM01000012">
    <property type="protein sequence ID" value="GEB50403.1"/>
    <property type="molecule type" value="Genomic_DNA"/>
</dbReference>
<evidence type="ECO:0000313" key="2">
    <source>
        <dbReference type="Proteomes" id="UP000319210"/>
    </source>
</evidence>
<sequence length="169" mass="18989">MAFVENDWVTVSNPRTLAARMYAGRTGCVVAVEDHPYPYLVEFDGGGRLAFAGDELRLSAFEDDPCQPCPHREGLACCAESQAREADFDDEHLTNGRQVDDPVKHPAHYTSYRGIEVIQLTEQMNFNRGNAIKYLARAGLKDPDTELQDLEKAAWYIGREKQRVQGVRA</sequence>
<reference evidence="1 2" key="1">
    <citation type="submission" date="2019-06" db="EMBL/GenBank/DDBJ databases">
        <title>Whole genome shotgun sequence of Streptomyces cacaoi subsp. cacaoi NBRC 12748.</title>
        <authorList>
            <person name="Hosoyama A."/>
            <person name="Uohara A."/>
            <person name="Ohji S."/>
            <person name="Ichikawa N."/>
        </authorList>
    </citation>
    <scope>NUCLEOTIDE SEQUENCE [LARGE SCALE GENOMIC DNA]</scope>
    <source>
        <strain evidence="1 2">NBRC 12748</strain>
    </source>
</reference>
<dbReference type="AlphaFoldDB" id="A0A4Y3R0V6"/>
<proteinExistence type="predicted"/>
<dbReference type="Pfam" id="PF11753">
    <property type="entry name" value="DUF3310"/>
    <property type="match status" value="1"/>
</dbReference>
<accession>A0A4Y3R0V6</accession>
<keyword evidence="2" id="KW-1185">Reference proteome</keyword>
<gene>
    <name evidence="1" type="ORF">SCA03_29540</name>
</gene>
<name>A0A4Y3R0V6_STRCI</name>
<dbReference type="InterPro" id="IPR021739">
    <property type="entry name" value="SaV-like"/>
</dbReference>
<dbReference type="Proteomes" id="UP000319210">
    <property type="component" value="Unassembled WGS sequence"/>
</dbReference>
<evidence type="ECO:0000313" key="1">
    <source>
        <dbReference type="EMBL" id="GEB50403.1"/>
    </source>
</evidence>